<feature type="domain" description="DUF5671" evidence="2">
    <location>
        <begin position="19"/>
        <end position="152"/>
    </location>
</feature>
<evidence type="ECO:0000313" key="4">
    <source>
        <dbReference type="Proteomes" id="UP000231450"/>
    </source>
</evidence>
<feature type="transmembrane region" description="Helical" evidence="1">
    <location>
        <begin position="64"/>
        <end position="84"/>
    </location>
</feature>
<reference evidence="4" key="1">
    <citation type="submission" date="2017-09" db="EMBL/GenBank/DDBJ databases">
        <title>Depth-based differentiation of microbial function through sediment-hosted aquifers and enrichment of novel symbionts in the deep terrestrial subsurface.</title>
        <authorList>
            <person name="Probst A.J."/>
            <person name="Ladd B."/>
            <person name="Jarett J.K."/>
            <person name="Geller-Mcgrath D.E."/>
            <person name="Sieber C.M.K."/>
            <person name="Emerson J.B."/>
            <person name="Anantharaman K."/>
            <person name="Thomas B.C."/>
            <person name="Malmstrom R."/>
            <person name="Stieglmeier M."/>
            <person name="Klingl A."/>
            <person name="Woyke T."/>
            <person name="Ryan C.M."/>
            <person name="Banfield J.F."/>
        </authorList>
    </citation>
    <scope>NUCLEOTIDE SEQUENCE [LARGE SCALE GENOMIC DNA]</scope>
</reference>
<keyword evidence="1" id="KW-1133">Transmembrane helix</keyword>
<accession>A0A2M8KEE7</accession>
<dbReference type="Pfam" id="PF18920">
    <property type="entry name" value="DUF5671"/>
    <property type="match status" value="1"/>
</dbReference>
<feature type="transmembrane region" description="Helical" evidence="1">
    <location>
        <begin position="172"/>
        <end position="191"/>
    </location>
</feature>
<feature type="transmembrane region" description="Helical" evidence="1">
    <location>
        <begin position="104"/>
        <end position="125"/>
    </location>
</feature>
<proteinExistence type="predicted"/>
<gene>
    <name evidence="3" type="ORF">COU81_01550</name>
</gene>
<dbReference type="EMBL" id="PFDW01000033">
    <property type="protein sequence ID" value="PJE58288.1"/>
    <property type="molecule type" value="Genomic_DNA"/>
</dbReference>
<dbReference type="Proteomes" id="UP000231450">
    <property type="component" value="Unassembled WGS sequence"/>
</dbReference>
<sequence length="321" mass="36763">MVNLRINYKNMDQKSTPKDVFLQLLNIAALYASVISFITIWWQYANTWFPDKLSYYYQGNLSAIRSATSVIVVFFALYIFIAWLIEKDVQKEPGKRDIKIRKWLLYLTLFIAAITIAIDLSRLIYEFYSGSLTVLFIIKVFVILIVAGAVFGYNLWDLRRDSNEKTNIPKTFAWVTSIVVVLTIIGGFFIVGSPQKQRQIEFDNQRINHLQMIQSQIVSYWQQKEMVPTSLANLSNDISGFIAPADPENDAPYEYSVLGELSFQLCATFNQVSLNSGIKNMGMTIPYQYGVAENWGHDAGRVCFDRAIDPDIYSTNPKLSR</sequence>
<feature type="transmembrane region" description="Helical" evidence="1">
    <location>
        <begin position="20"/>
        <end position="44"/>
    </location>
</feature>
<keyword evidence="1" id="KW-0812">Transmembrane</keyword>
<comment type="caution">
    <text evidence="3">The sequence shown here is derived from an EMBL/GenBank/DDBJ whole genome shotgun (WGS) entry which is preliminary data.</text>
</comment>
<keyword evidence="1" id="KW-0472">Membrane</keyword>
<name>A0A2M8KEE7_9BACT</name>
<evidence type="ECO:0000256" key="1">
    <source>
        <dbReference type="SAM" id="Phobius"/>
    </source>
</evidence>
<dbReference type="AlphaFoldDB" id="A0A2M8KEE7"/>
<evidence type="ECO:0000313" key="3">
    <source>
        <dbReference type="EMBL" id="PJE58288.1"/>
    </source>
</evidence>
<organism evidence="3 4">
    <name type="scientific">Candidatus Portnoybacteria bacterium CG10_big_fil_rev_8_21_14_0_10_36_7</name>
    <dbReference type="NCBI Taxonomy" id="1974812"/>
    <lineage>
        <taxon>Bacteria</taxon>
        <taxon>Candidatus Portnoyibacteriota</taxon>
    </lineage>
</organism>
<dbReference type="InterPro" id="IPR043728">
    <property type="entry name" value="DUF5671"/>
</dbReference>
<evidence type="ECO:0000259" key="2">
    <source>
        <dbReference type="Pfam" id="PF18920"/>
    </source>
</evidence>
<protein>
    <recommendedName>
        <fullName evidence="2">DUF5671 domain-containing protein</fullName>
    </recommendedName>
</protein>
<feature type="transmembrane region" description="Helical" evidence="1">
    <location>
        <begin position="131"/>
        <end position="151"/>
    </location>
</feature>